<dbReference type="RefSeq" id="WP_107031674.1">
    <property type="nucleotide sequence ID" value="NZ_CAJSYL010000007.1"/>
</dbReference>
<feature type="chain" id="PRO_5015922571" evidence="1">
    <location>
        <begin position="21"/>
        <end position="195"/>
    </location>
</feature>
<dbReference type="AlphaFoldDB" id="A0A2V1IMW5"/>
<organism evidence="2 3">
    <name type="scientific">Duncaniella muris</name>
    <dbReference type="NCBI Taxonomy" id="2094150"/>
    <lineage>
        <taxon>Bacteria</taxon>
        <taxon>Pseudomonadati</taxon>
        <taxon>Bacteroidota</taxon>
        <taxon>Bacteroidia</taxon>
        <taxon>Bacteroidales</taxon>
        <taxon>Muribaculaceae</taxon>
        <taxon>Duncaniella</taxon>
    </lineage>
</organism>
<sequence>MKKALGHISCLIISITAAIAADSCSGAGNDSAVPKPEGWPRIELPGRNHSIHTAGPATLMFNSDADVSMQQKADASWWITVTYPQFSNATLYLTLSPVSRRETSAIMDNRRERMELNSGGATTVITELTSAGNWHCELAETRTSLTTPVQLLATDSASVLSGAFYLDLPAGSSPDSIAPIVRTVRDDMLYLLKNL</sequence>
<dbReference type="EMBL" id="PUEC01000006">
    <property type="protein sequence ID" value="PWB03315.1"/>
    <property type="molecule type" value="Genomic_DNA"/>
</dbReference>
<keyword evidence="1" id="KW-0732">Signal</keyword>
<dbReference type="Proteomes" id="UP000244905">
    <property type="component" value="Unassembled WGS sequence"/>
</dbReference>
<dbReference type="GeneID" id="82525511"/>
<proteinExistence type="predicted"/>
<comment type="caution">
    <text evidence="2">The sequence shown here is derived from an EMBL/GenBank/DDBJ whole genome shotgun (WGS) entry which is preliminary data.</text>
</comment>
<gene>
    <name evidence="2" type="ORF">C5O23_03980</name>
</gene>
<dbReference type="Pfam" id="PF25593">
    <property type="entry name" value="GldD_lipo"/>
    <property type="match status" value="1"/>
</dbReference>
<evidence type="ECO:0000256" key="1">
    <source>
        <dbReference type="SAM" id="SignalP"/>
    </source>
</evidence>
<keyword evidence="3" id="KW-1185">Reference proteome</keyword>
<feature type="signal peptide" evidence="1">
    <location>
        <begin position="1"/>
        <end position="20"/>
    </location>
</feature>
<evidence type="ECO:0000313" key="2">
    <source>
        <dbReference type="EMBL" id="PWB03315.1"/>
    </source>
</evidence>
<protein>
    <submittedName>
        <fullName evidence="2">Uncharacterized protein</fullName>
    </submittedName>
</protein>
<evidence type="ECO:0000313" key="3">
    <source>
        <dbReference type="Proteomes" id="UP000244905"/>
    </source>
</evidence>
<name>A0A2V1IMW5_9BACT</name>
<dbReference type="InterPro" id="IPR019850">
    <property type="entry name" value="GldD-like"/>
</dbReference>
<accession>A0A2V1IMW5</accession>
<reference evidence="3" key="1">
    <citation type="submission" date="2018-02" db="EMBL/GenBank/DDBJ databases">
        <authorList>
            <person name="Clavel T."/>
            <person name="Strowig T."/>
        </authorList>
    </citation>
    <scope>NUCLEOTIDE SEQUENCE [LARGE SCALE GENOMIC DNA]</scope>
    <source>
        <strain evidence="3">DSM 103720</strain>
    </source>
</reference>